<evidence type="ECO:0000313" key="4">
    <source>
        <dbReference type="Proteomes" id="UP000076632"/>
    </source>
</evidence>
<accession>A0A165JGR1</accession>
<gene>
    <name evidence="3" type="ORF">L228DRAFT_242650</name>
</gene>
<dbReference type="InterPro" id="IPR029032">
    <property type="entry name" value="AhpD-like"/>
</dbReference>
<proteinExistence type="predicted"/>
<dbReference type="Pfam" id="PF02627">
    <property type="entry name" value="CMD"/>
    <property type="match status" value="1"/>
</dbReference>
<dbReference type="STRING" id="1328760.A0A165JGR1"/>
<dbReference type="RefSeq" id="XP_018191771.1">
    <property type="nucleotide sequence ID" value="XM_018331496.1"/>
</dbReference>
<dbReference type="PANTHER" id="PTHR33570:SF2">
    <property type="entry name" value="CARBOXYMUCONOLACTONE DECARBOXYLASE-LIKE DOMAIN-CONTAINING PROTEIN"/>
    <property type="match status" value="1"/>
</dbReference>
<evidence type="ECO:0000313" key="3">
    <source>
        <dbReference type="EMBL" id="KZF26216.1"/>
    </source>
</evidence>
<organism evidence="3 4">
    <name type="scientific">Xylona heveae (strain CBS 132557 / TC161)</name>
    <dbReference type="NCBI Taxonomy" id="1328760"/>
    <lineage>
        <taxon>Eukaryota</taxon>
        <taxon>Fungi</taxon>
        <taxon>Dikarya</taxon>
        <taxon>Ascomycota</taxon>
        <taxon>Pezizomycotina</taxon>
        <taxon>Xylonomycetes</taxon>
        <taxon>Xylonales</taxon>
        <taxon>Xylonaceae</taxon>
        <taxon>Xylona</taxon>
    </lineage>
</organism>
<evidence type="ECO:0000256" key="1">
    <source>
        <dbReference type="SAM" id="MobiDB-lite"/>
    </source>
</evidence>
<dbReference type="Proteomes" id="UP000076632">
    <property type="component" value="Unassembled WGS sequence"/>
</dbReference>
<dbReference type="EMBL" id="KV407454">
    <property type="protein sequence ID" value="KZF26216.1"/>
    <property type="molecule type" value="Genomic_DNA"/>
</dbReference>
<dbReference type="AlphaFoldDB" id="A0A165JGR1"/>
<dbReference type="GO" id="GO:0051920">
    <property type="term" value="F:peroxiredoxin activity"/>
    <property type="evidence" value="ECO:0007669"/>
    <property type="project" value="InterPro"/>
</dbReference>
<dbReference type="OrthoDB" id="104509at2759"/>
<sequence>MLHAALHTSTPPPSARPAASIPIKPPTSFPSSGPSSGGSGSGSGFAPQTKAQAKAHQTIYNQGLEILAEVAGPKYVDEVINHPVPLSSSASSPDEASFSQPMHDLAVSTCWGSVWSRPGLTRKERSLLTIALLAAQNHPVELAVNVRGALHNGVSETEISETLLHTAAYSGIPAGMEAFRVAHKVVMEVRAESEGGGAGSGDDTEGGVDLSVHCYFISLFGGCCLV</sequence>
<reference evidence="3 4" key="1">
    <citation type="journal article" date="2016" name="Fungal Biol.">
        <title>The genome of Xylona heveae provides a window into fungal endophytism.</title>
        <authorList>
            <person name="Gazis R."/>
            <person name="Kuo A."/>
            <person name="Riley R."/>
            <person name="LaButti K."/>
            <person name="Lipzen A."/>
            <person name="Lin J."/>
            <person name="Amirebrahimi M."/>
            <person name="Hesse C.N."/>
            <person name="Spatafora J.W."/>
            <person name="Henrissat B."/>
            <person name="Hainaut M."/>
            <person name="Grigoriev I.V."/>
            <person name="Hibbett D.S."/>
        </authorList>
    </citation>
    <scope>NUCLEOTIDE SEQUENCE [LARGE SCALE GENOMIC DNA]</scope>
    <source>
        <strain evidence="3 4">TC161</strain>
    </source>
</reference>
<dbReference type="InterPro" id="IPR003779">
    <property type="entry name" value="CMD-like"/>
</dbReference>
<feature type="region of interest" description="Disordered" evidence="1">
    <location>
        <begin position="1"/>
        <end position="50"/>
    </location>
</feature>
<dbReference type="PANTHER" id="PTHR33570">
    <property type="entry name" value="4-CARBOXYMUCONOLACTONE DECARBOXYLASE FAMILY PROTEIN"/>
    <property type="match status" value="1"/>
</dbReference>
<dbReference type="SUPFAM" id="SSF69118">
    <property type="entry name" value="AhpD-like"/>
    <property type="match status" value="1"/>
</dbReference>
<evidence type="ECO:0000259" key="2">
    <source>
        <dbReference type="Pfam" id="PF02627"/>
    </source>
</evidence>
<feature type="domain" description="Carboxymuconolactone decarboxylase-like" evidence="2">
    <location>
        <begin position="107"/>
        <end position="183"/>
    </location>
</feature>
<dbReference type="InterPro" id="IPR052512">
    <property type="entry name" value="4CMD/NDH-1_regulator"/>
</dbReference>
<protein>
    <submittedName>
        <fullName evidence="3">CMD-domain-containing protein</fullName>
    </submittedName>
</protein>
<dbReference type="GeneID" id="28896633"/>
<name>A0A165JGR1_XYLHT</name>
<dbReference type="InParanoid" id="A0A165JGR1"/>
<keyword evidence="4" id="KW-1185">Reference proteome</keyword>
<dbReference type="Gene3D" id="1.20.1290.10">
    <property type="entry name" value="AhpD-like"/>
    <property type="match status" value="1"/>
</dbReference>